<evidence type="ECO:0000256" key="3">
    <source>
        <dbReference type="ARBA" id="ARBA00022833"/>
    </source>
</evidence>
<dbReference type="Proteomes" id="UP001153737">
    <property type="component" value="Chromosome 17"/>
</dbReference>
<evidence type="ECO:0000313" key="7">
    <source>
        <dbReference type="Proteomes" id="UP001153737"/>
    </source>
</evidence>
<feature type="signal peptide" evidence="4">
    <location>
        <begin position="1"/>
        <end position="20"/>
    </location>
</feature>
<dbReference type="InterPro" id="IPR018338">
    <property type="entry name" value="Carbonic_anhydrase_a-class_CS"/>
</dbReference>
<organism evidence="6 7">
    <name type="scientific">Phaedon cochleariae</name>
    <name type="common">Mustard beetle</name>
    <dbReference type="NCBI Taxonomy" id="80249"/>
    <lineage>
        <taxon>Eukaryota</taxon>
        <taxon>Metazoa</taxon>
        <taxon>Ecdysozoa</taxon>
        <taxon>Arthropoda</taxon>
        <taxon>Hexapoda</taxon>
        <taxon>Insecta</taxon>
        <taxon>Pterygota</taxon>
        <taxon>Neoptera</taxon>
        <taxon>Endopterygota</taxon>
        <taxon>Coleoptera</taxon>
        <taxon>Polyphaga</taxon>
        <taxon>Cucujiformia</taxon>
        <taxon>Chrysomeloidea</taxon>
        <taxon>Chrysomelidae</taxon>
        <taxon>Chrysomelinae</taxon>
        <taxon>Chrysomelini</taxon>
        <taxon>Phaedon</taxon>
    </lineage>
</organism>
<dbReference type="GO" id="GO:0005737">
    <property type="term" value="C:cytoplasm"/>
    <property type="evidence" value="ECO:0007669"/>
    <property type="project" value="TreeGrafter"/>
</dbReference>
<dbReference type="PANTHER" id="PTHR18952:SF124">
    <property type="entry name" value="CARBONIC ANHYDRASE 7"/>
    <property type="match status" value="1"/>
</dbReference>
<dbReference type="EC" id="4.2.1.1" evidence="4"/>
<dbReference type="GO" id="GO:0004089">
    <property type="term" value="F:carbonate dehydratase activity"/>
    <property type="evidence" value="ECO:0007669"/>
    <property type="project" value="UniProtKB-UniRule"/>
</dbReference>
<comment type="similarity">
    <text evidence="1 4">Belongs to the alpha-carbonic anhydrase family.</text>
</comment>
<dbReference type="InterPro" id="IPR023561">
    <property type="entry name" value="Carbonic_anhydrase_a-class"/>
</dbReference>
<reference evidence="6" key="1">
    <citation type="submission" date="2022-01" db="EMBL/GenBank/DDBJ databases">
        <authorList>
            <person name="King R."/>
        </authorList>
    </citation>
    <scope>NUCLEOTIDE SEQUENCE</scope>
</reference>
<evidence type="ECO:0000313" key="6">
    <source>
        <dbReference type="EMBL" id="CAH1155252.1"/>
    </source>
</evidence>
<dbReference type="SMART" id="SM01057">
    <property type="entry name" value="Carb_anhydrase"/>
    <property type="match status" value="1"/>
</dbReference>
<sequence>MKTISEFVLVLYFIFEYAYSQDFGQISQQNQDFGYDGNTGPDFWGQMYNHECSNGKLQSPIDIEEKDVTIVHYSPIIFQNFDTPLETIKLQNNGHTVVFSIVNGTFPLVYGGPLKSAYNFSQLHFHWGRTDDEGSENQINNHSFPLELHMVFYKADYENFKASVDHPDGLIVLSFLYEKSDEDNENYSAFTENLPAIQEVGSTVEIDDFVSLDSFSTTDRYEYFLYTGSLTTPPCSEAVTWIEFRKTISLSHKQIQKFRLISGTNGILDHNFRPIQPLHDRTIYLNLPEN</sequence>
<dbReference type="Pfam" id="PF00194">
    <property type="entry name" value="Carb_anhydrase"/>
    <property type="match status" value="1"/>
</dbReference>
<evidence type="ECO:0000256" key="4">
    <source>
        <dbReference type="RuleBase" id="RU367011"/>
    </source>
</evidence>
<dbReference type="InterPro" id="IPR001148">
    <property type="entry name" value="CA_dom"/>
</dbReference>
<evidence type="ECO:0000256" key="2">
    <source>
        <dbReference type="ARBA" id="ARBA00022723"/>
    </source>
</evidence>
<comment type="cofactor">
    <cofactor evidence="4">
        <name>Zn(2+)</name>
        <dbReference type="ChEBI" id="CHEBI:29105"/>
    </cofactor>
</comment>
<dbReference type="PROSITE" id="PS00162">
    <property type="entry name" value="ALPHA_CA_1"/>
    <property type="match status" value="1"/>
</dbReference>
<dbReference type="SUPFAM" id="SSF51069">
    <property type="entry name" value="Carbonic anhydrase"/>
    <property type="match status" value="1"/>
</dbReference>
<gene>
    <name evidence="6" type="ORF">PHAECO_LOCUS5689</name>
</gene>
<dbReference type="PROSITE" id="PS51144">
    <property type="entry name" value="ALPHA_CA_2"/>
    <property type="match status" value="1"/>
</dbReference>
<dbReference type="OrthoDB" id="429145at2759"/>
<reference evidence="6" key="2">
    <citation type="submission" date="2022-10" db="EMBL/GenBank/DDBJ databases">
        <authorList>
            <consortium name="ENA_rothamsted_submissions"/>
            <consortium name="culmorum"/>
            <person name="King R."/>
        </authorList>
    </citation>
    <scope>NUCLEOTIDE SEQUENCE</scope>
</reference>
<dbReference type="Gene3D" id="3.10.200.10">
    <property type="entry name" value="Alpha carbonic anhydrase"/>
    <property type="match status" value="1"/>
</dbReference>
<name>A0A9P0GPR6_PHACE</name>
<evidence type="ECO:0000259" key="5">
    <source>
        <dbReference type="PROSITE" id="PS51144"/>
    </source>
</evidence>
<keyword evidence="2 4" id="KW-0479">Metal-binding</keyword>
<dbReference type="PANTHER" id="PTHR18952">
    <property type="entry name" value="CARBONIC ANHYDRASE"/>
    <property type="match status" value="1"/>
</dbReference>
<keyword evidence="4" id="KW-0456">Lyase</keyword>
<evidence type="ECO:0000256" key="1">
    <source>
        <dbReference type="ARBA" id="ARBA00010718"/>
    </source>
</evidence>
<dbReference type="AlphaFoldDB" id="A0A9P0GPR6"/>
<keyword evidence="3 4" id="KW-0862">Zinc</keyword>
<protein>
    <recommendedName>
        <fullName evidence="4">Carbonic anhydrase</fullName>
        <ecNumber evidence="4">4.2.1.1</ecNumber>
    </recommendedName>
</protein>
<keyword evidence="4" id="KW-0732">Signal</keyword>
<dbReference type="GO" id="GO:0008270">
    <property type="term" value="F:zinc ion binding"/>
    <property type="evidence" value="ECO:0007669"/>
    <property type="project" value="UniProtKB-UniRule"/>
</dbReference>
<dbReference type="EMBL" id="OU896723">
    <property type="protein sequence ID" value="CAH1155252.1"/>
    <property type="molecule type" value="Genomic_DNA"/>
</dbReference>
<feature type="domain" description="Alpha-carbonic anhydrase" evidence="5">
    <location>
        <begin position="31"/>
        <end position="287"/>
    </location>
</feature>
<feature type="chain" id="PRO_5040529784" description="Carbonic anhydrase" evidence="4">
    <location>
        <begin position="21"/>
        <end position="290"/>
    </location>
</feature>
<comment type="function">
    <text evidence="4">Reversible hydration of carbon dioxide.</text>
</comment>
<proteinExistence type="inferred from homology"/>
<comment type="catalytic activity">
    <reaction evidence="4">
        <text>hydrogencarbonate + H(+) = CO2 + H2O</text>
        <dbReference type="Rhea" id="RHEA:10748"/>
        <dbReference type="ChEBI" id="CHEBI:15377"/>
        <dbReference type="ChEBI" id="CHEBI:15378"/>
        <dbReference type="ChEBI" id="CHEBI:16526"/>
        <dbReference type="ChEBI" id="CHEBI:17544"/>
        <dbReference type="EC" id="4.2.1.1"/>
    </reaction>
</comment>
<accession>A0A9P0GPR6</accession>
<keyword evidence="7" id="KW-1185">Reference proteome</keyword>
<dbReference type="CDD" id="cd00326">
    <property type="entry name" value="alpha_CA"/>
    <property type="match status" value="1"/>
</dbReference>
<dbReference type="InterPro" id="IPR036398">
    <property type="entry name" value="CA_dom_sf"/>
</dbReference>